<gene>
    <name evidence="1" type="ORF">HMPREF1576_00460</name>
</gene>
<dbReference type="AlphaFoldDB" id="S4GNE7"/>
<dbReference type="Proteomes" id="UP000014601">
    <property type="component" value="Unassembled WGS sequence"/>
</dbReference>
<name>S4GNE7_9BIFI</name>
<organism evidence="1 2">
    <name type="scientific">Gardnerella pickettii JCP7719</name>
    <dbReference type="NCBI Taxonomy" id="1261061"/>
    <lineage>
        <taxon>Bacteria</taxon>
        <taxon>Bacillati</taxon>
        <taxon>Actinomycetota</taxon>
        <taxon>Actinomycetes</taxon>
        <taxon>Bifidobacteriales</taxon>
        <taxon>Bifidobacteriaceae</taxon>
        <taxon>Gardnerella</taxon>
        <taxon>Gardnerella pickettii</taxon>
    </lineage>
</organism>
<evidence type="ECO:0000313" key="2">
    <source>
        <dbReference type="Proteomes" id="UP000014601"/>
    </source>
</evidence>
<proteinExistence type="predicted"/>
<dbReference type="EMBL" id="ATJO01000028">
    <property type="protein sequence ID" value="EPI51059.1"/>
    <property type="molecule type" value="Genomic_DNA"/>
</dbReference>
<accession>S4GNE7</accession>
<protein>
    <submittedName>
        <fullName evidence="1">Uncharacterized protein</fullName>
    </submittedName>
</protein>
<comment type="caution">
    <text evidence="1">The sequence shown here is derived from an EMBL/GenBank/DDBJ whole genome shotgun (WGS) entry which is preliminary data.</text>
</comment>
<evidence type="ECO:0000313" key="1">
    <source>
        <dbReference type="EMBL" id="EPI51059.1"/>
    </source>
</evidence>
<sequence>MWSPTRSIAKQKASSAKCRHFLSSIRFWRQGFYPPLNIGIVNRRKR</sequence>
<reference evidence="1 2" key="1">
    <citation type="submission" date="2013-06" db="EMBL/GenBank/DDBJ databases">
        <authorList>
            <person name="Weinstock G."/>
            <person name="Sodergren E."/>
            <person name="Lobos E.A."/>
            <person name="Fulton L."/>
            <person name="Fulton R."/>
            <person name="Courtney L."/>
            <person name="Fronick C."/>
            <person name="O'Laughlin M."/>
            <person name="Godfrey J."/>
            <person name="Wilson R.M."/>
            <person name="Miner T."/>
            <person name="Farmer C."/>
            <person name="Delehaunty K."/>
            <person name="Cordes M."/>
            <person name="Minx P."/>
            <person name="Tomlinson C."/>
            <person name="Chen J."/>
            <person name="Wollam A."/>
            <person name="Pepin K.H."/>
            <person name="Bhonagiri V."/>
            <person name="Zhang X."/>
            <person name="Warren W."/>
            <person name="Mitreva M."/>
            <person name="Mardis E.R."/>
            <person name="Wilson R.K."/>
        </authorList>
    </citation>
    <scope>NUCLEOTIDE SEQUENCE [LARGE SCALE GENOMIC DNA]</scope>
    <source>
        <strain evidence="1 2">JCP7719</strain>
    </source>
</reference>
<dbReference type="HOGENOM" id="CLU_3184135_0_0_11"/>